<dbReference type="RefSeq" id="WP_290232523.1">
    <property type="nucleotide sequence ID" value="NZ_JAUFPZ010000002.1"/>
</dbReference>
<accession>A0ABV8HE10</accession>
<dbReference type="EMBL" id="JBHSAS010000010">
    <property type="protein sequence ID" value="MFC4028486.1"/>
    <property type="molecule type" value="Genomic_DNA"/>
</dbReference>
<dbReference type="Proteomes" id="UP001595793">
    <property type="component" value="Unassembled WGS sequence"/>
</dbReference>
<evidence type="ECO:0000313" key="2">
    <source>
        <dbReference type="Proteomes" id="UP001595793"/>
    </source>
</evidence>
<reference evidence="2" key="1">
    <citation type="journal article" date="2019" name="Int. J. Syst. Evol. Microbiol.">
        <title>The Global Catalogue of Microorganisms (GCM) 10K type strain sequencing project: providing services to taxonomists for standard genome sequencing and annotation.</title>
        <authorList>
            <consortium name="The Broad Institute Genomics Platform"/>
            <consortium name="The Broad Institute Genome Sequencing Center for Infectious Disease"/>
            <person name="Wu L."/>
            <person name="Ma J."/>
        </authorList>
    </citation>
    <scope>NUCLEOTIDE SEQUENCE [LARGE SCALE GENOMIC DNA]</scope>
    <source>
        <strain evidence="2">CECT 9128</strain>
    </source>
</reference>
<protein>
    <submittedName>
        <fullName evidence="1">Uncharacterized protein</fullName>
    </submittedName>
</protein>
<comment type="caution">
    <text evidence="1">The sequence shown here is derived from an EMBL/GenBank/DDBJ whole genome shotgun (WGS) entry which is preliminary data.</text>
</comment>
<proteinExistence type="predicted"/>
<sequence>MKNSWSLFTPSSNDNILAIEKKIITSHNDKYRNSLQVSTKDFPEPFMGNKDANIYLLIANPRRNNEKEEANISLVKNNTELEKIILNNLKHEFPTTQSLLFLDEHFKKPTGFDWWNSAVCFDPYKTRVFF</sequence>
<keyword evidence="2" id="KW-1185">Reference proteome</keyword>
<evidence type="ECO:0000313" key="1">
    <source>
        <dbReference type="EMBL" id="MFC4028486.1"/>
    </source>
</evidence>
<name>A0ABV8HE10_9FLAO</name>
<gene>
    <name evidence="1" type="ORF">ACFOS1_13805</name>
</gene>
<organism evidence="1 2">
    <name type="scientific">Zunongwangia endophytica</name>
    <dbReference type="NCBI Taxonomy" id="1808945"/>
    <lineage>
        <taxon>Bacteria</taxon>
        <taxon>Pseudomonadati</taxon>
        <taxon>Bacteroidota</taxon>
        <taxon>Flavobacteriia</taxon>
        <taxon>Flavobacteriales</taxon>
        <taxon>Flavobacteriaceae</taxon>
        <taxon>Zunongwangia</taxon>
    </lineage>
</organism>